<name>A0A9X3P888_9ACTN</name>
<dbReference type="AlphaFoldDB" id="A0A9X3P888"/>
<gene>
    <name evidence="2" type="ORF">O1R50_03660</name>
</gene>
<sequence>MTSLINIAAILVFAFLVVAIVMVALRFLIPSEPYRSKGAERSAVITARNVALDVVCLLAVLALVGLSIEIRLAYGAPFGSRDPQTVEVIEVGDCERAPLGFGIARACELSAYRYVDADENSAPWPQSIEVVSGDPVRPGDLVARYSSAGWKDFLLLGSGGSRWQPVSAVNRPSMVWLPSATLIAATMLTAALRRTRRRIPAQSSTGQGSAEPA</sequence>
<keyword evidence="1" id="KW-1133">Transmembrane helix</keyword>
<evidence type="ECO:0000256" key="1">
    <source>
        <dbReference type="SAM" id="Phobius"/>
    </source>
</evidence>
<feature type="transmembrane region" description="Helical" evidence="1">
    <location>
        <begin position="6"/>
        <end position="29"/>
    </location>
</feature>
<dbReference type="Proteomes" id="UP001146067">
    <property type="component" value="Unassembled WGS sequence"/>
</dbReference>
<evidence type="ECO:0000313" key="2">
    <source>
        <dbReference type="EMBL" id="MDA1358703.1"/>
    </source>
</evidence>
<keyword evidence="1" id="KW-0812">Transmembrane</keyword>
<comment type="caution">
    <text evidence="2">The sequence shown here is derived from an EMBL/GenBank/DDBJ whole genome shotgun (WGS) entry which is preliminary data.</text>
</comment>
<accession>A0A9X3P888</accession>
<reference evidence="2" key="1">
    <citation type="submission" date="2022-12" db="EMBL/GenBank/DDBJ databases">
        <title>Gycomyces niveus sp.nov.,a novel actinomycete isolated from soil in Shouguan.</title>
        <authorList>
            <person name="Yang X."/>
        </authorList>
    </citation>
    <scope>NUCLEOTIDE SEQUENCE</scope>
    <source>
        <strain evidence="2">NEAU-A15</strain>
    </source>
</reference>
<evidence type="ECO:0000313" key="3">
    <source>
        <dbReference type="Proteomes" id="UP001146067"/>
    </source>
</evidence>
<keyword evidence="1" id="KW-0472">Membrane</keyword>
<dbReference type="RefSeq" id="WP_270108508.1">
    <property type="nucleotide sequence ID" value="NZ_JAPZVP010000002.1"/>
</dbReference>
<dbReference type="EMBL" id="JAPZVP010000002">
    <property type="protein sequence ID" value="MDA1358703.1"/>
    <property type="molecule type" value="Genomic_DNA"/>
</dbReference>
<keyword evidence="3" id="KW-1185">Reference proteome</keyword>
<organism evidence="2 3">
    <name type="scientific">Glycomyces luteolus</name>
    <dbReference type="NCBI Taxonomy" id="2670330"/>
    <lineage>
        <taxon>Bacteria</taxon>
        <taxon>Bacillati</taxon>
        <taxon>Actinomycetota</taxon>
        <taxon>Actinomycetes</taxon>
        <taxon>Glycomycetales</taxon>
        <taxon>Glycomycetaceae</taxon>
        <taxon>Glycomyces</taxon>
    </lineage>
</organism>
<proteinExistence type="predicted"/>
<feature type="transmembrane region" description="Helical" evidence="1">
    <location>
        <begin position="50"/>
        <end position="74"/>
    </location>
</feature>
<protein>
    <submittedName>
        <fullName evidence="2">Uncharacterized protein</fullName>
    </submittedName>
</protein>